<reference evidence="2" key="1">
    <citation type="submission" date="2020-12" db="EMBL/GenBank/DDBJ databases">
        <title>Bacterial taxonomy.</title>
        <authorList>
            <person name="Pan X."/>
        </authorList>
    </citation>
    <scope>NUCLEOTIDE SEQUENCE</scope>
    <source>
        <strain evidence="2">M0105</strain>
    </source>
</reference>
<proteinExistence type="predicted"/>
<feature type="domain" description="YjiS-like" evidence="1">
    <location>
        <begin position="15"/>
        <end position="44"/>
    </location>
</feature>
<sequence>MLSLLANFFFRVIERKRQRAALHRLLQMNDRMLDDIGMRRSEIEDVLSHPADDCGSLVREARRRSQFVLALDRCV</sequence>
<accession>A0A8J7SGQ4</accession>
<dbReference type="EMBL" id="JAEHHL010000014">
    <property type="protein sequence ID" value="MBK0401101.1"/>
    <property type="molecule type" value="Genomic_DNA"/>
</dbReference>
<dbReference type="Pfam" id="PF06568">
    <property type="entry name" value="YjiS-like"/>
    <property type="match status" value="1"/>
</dbReference>
<dbReference type="InterPro" id="IPR009506">
    <property type="entry name" value="YjiS-like"/>
</dbReference>
<keyword evidence="3" id="KW-1185">Reference proteome</keyword>
<dbReference type="Proteomes" id="UP000655420">
    <property type="component" value="Unassembled WGS sequence"/>
</dbReference>
<comment type="caution">
    <text evidence="2">The sequence shown here is derived from an EMBL/GenBank/DDBJ whole genome shotgun (WGS) entry which is preliminary data.</text>
</comment>
<evidence type="ECO:0000313" key="2">
    <source>
        <dbReference type="EMBL" id="MBK0401101.1"/>
    </source>
</evidence>
<dbReference type="AlphaFoldDB" id="A0A8J7SGQ4"/>
<dbReference type="RefSeq" id="WP_200613225.1">
    <property type="nucleotide sequence ID" value="NZ_JAEHHL010000014.1"/>
</dbReference>
<organism evidence="2 3">
    <name type="scientific">Thermohalobaculum xanthum</name>
    <dbReference type="NCBI Taxonomy" id="2753746"/>
    <lineage>
        <taxon>Bacteria</taxon>
        <taxon>Pseudomonadati</taxon>
        <taxon>Pseudomonadota</taxon>
        <taxon>Alphaproteobacteria</taxon>
        <taxon>Rhodobacterales</taxon>
        <taxon>Paracoccaceae</taxon>
        <taxon>Thermohalobaculum</taxon>
    </lineage>
</organism>
<evidence type="ECO:0000313" key="3">
    <source>
        <dbReference type="Proteomes" id="UP000655420"/>
    </source>
</evidence>
<protein>
    <submittedName>
        <fullName evidence="2">DUF1127 domain-containing protein</fullName>
    </submittedName>
</protein>
<name>A0A8J7SGQ4_9RHOB</name>
<gene>
    <name evidence="2" type="ORF">H0I76_18030</name>
</gene>
<evidence type="ECO:0000259" key="1">
    <source>
        <dbReference type="Pfam" id="PF06568"/>
    </source>
</evidence>